<evidence type="ECO:0000256" key="1">
    <source>
        <dbReference type="SAM" id="Coils"/>
    </source>
</evidence>
<comment type="caution">
    <text evidence="3">The sequence shown here is derived from an EMBL/GenBank/DDBJ whole genome shotgun (WGS) entry which is preliminary data.</text>
</comment>
<name>A0A437ST52_9LACO</name>
<evidence type="ECO:0000313" key="4">
    <source>
        <dbReference type="Proteomes" id="UP000288291"/>
    </source>
</evidence>
<evidence type="ECO:0000313" key="3">
    <source>
        <dbReference type="EMBL" id="RVU70022.1"/>
    </source>
</evidence>
<sequence length="500" mass="55827">MGIFNRKDQKKSKRRIPPTSFKMNGYREDFMDYESKLAGQPQRFGDTQPIYTSLMAIQDYDLLNNIYHKNGIAHKVVSKPAEDATRNGWRIIIPSDPKKQAQYQKALDDLDLKRILCQELIYYRLHGDGYITYGIYAPTLDNSTNVPLDPANQVISNVAFVHAFGQNHVEKLIANSDPTSLDYMKEAAVVITDTQPGDKVDSQGNIQSGSLSEQTKNIVIDKSRYSHISLDKLEDDGTGVSILTRCWDQIHTLDTALYSVGKILYAYVVNVLTDDGAADSIDFDATDPLTKQEFKEQNKALSQDMGTDAVLNLHTGQSFERHAVSVSGIDNLLLFAWQQLAAASNIPKSVLLGEQAGTLAGATTDVANYYDGVKAMQEELLRPQLERIIQLLMWSTDVADGSEAPDSIEWKLEFNPLWSPDAKTMSEINYTDTQAEVLKVNSGIEDTDEALQNLASQNNNLSQSMENKTDSVDEISLEDAERIMKTLKEGIRRAQNKSTH</sequence>
<dbReference type="InterPro" id="IPR024459">
    <property type="entry name" value="Acb1-like_N"/>
</dbReference>
<accession>A0A437ST52</accession>
<dbReference type="RefSeq" id="WP_103661947.1">
    <property type="nucleotide sequence ID" value="NZ_ML136902.1"/>
</dbReference>
<dbReference type="AlphaFoldDB" id="A0A437ST52"/>
<organism evidence="3 4">
    <name type="scientific">Lactobacillus xujianguonis</name>
    <dbReference type="NCBI Taxonomy" id="2495899"/>
    <lineage>
        <taxon>Bacteria</taxon>
        <taxon>Bacillati</taxon>
        <taxon>Bacillota</taxon>
        <taxon>Bacilli</taxon>
        <taxon>Lactobacillales</taxon>
        <taxon>Lactobacillaceae</taxon>
        <taxon>Lactobacillus</taxon>
    </lineage>
</organism>
<reference evidence="3 4" key="1">
    <citation type="submission" date="2018-12" db="EMBL/GenBank/DDBJ databases">
        <authorList>
            <person name="Meng J."/>
        </authorList>
    </citation>
    <scope>NUCLEOTIDE SEQUENCE [LARGE SCALE GENOMIC DNA]</scope>
    <source>
        <strain evidence="3 4">HT111-2</strain>
    </source>
</reference>
<feature type="coiled-coil region" evidence="1">
    <location>
        <begin position="444"/>
        <end position="497"/>
    </location>
</feature>
<proteinExistence type="predicted"/>
<dbReference type="NCBIfam" id="TIGR01555">
    <property type="entry name" value="phge_rel_HI1409"/>
    <property type="match status" value="1"/>
</dbReference>
<evidence type="ECO:0000259" key="2">
    <source>
        <dbReference type="Pfam" id="PF06381"/>
    </source>
</evidence>
<dbReference type="Proteomes" id="UP000288291">
    <property type="component" value="Unassembled WGS sequence"/>
</dbReference>
<feature type="domain" description="Anti-CBASS protein Acb1-like N-terminal" evidence="2">
    <location>
        <begin position="64"/>
        <end position="435"/>
    </location>
</feature>
<dbReference type="EMBL" id="RXIA01000034">
    <property type="protein sequence ID" value="RVU70022.1"/>
    <property type="molecule type" value="Genomic_DNA"/>
</dbReference>
<gene>
    <name evidence="3" type="ORF">EJK17_09815</name>
</gene>
<dbReference type="InterPro" id="IPR006445">
    <property type="entry name" value="Phage-assoc_HI1409"/>
</dbReference>
<protein>
    <submittedName>
        <fullName evidence="3">DUF1073 domain-containing protein</fullName>
    </submittedName>
</protein>
<keyword evidence="1" id="KW-0175">Coiled coil</keyword>
<keyword evidence="4" id="KW-1185">Reference proteome</keyword>
<dbReference type="Pfam" id="PF06381">
    <property type="entry name" value="Phage_portal_3"/>
    <property type="match status" value="1"/>
</dbReference>